<evidence type="ECO:0000313" key="2">
    <source>
        <dbReference type="EMBL" id="KLO13649.1"/>
    </source>
</evidence>
<keyword evidence="1" id="KW-0812">Transmembrane</keyword>
<feature type="transmembrane region" description="Helical" evidence="1">
    <location>
        <begin position="107"/>
        <end position="129"/>
    </location>
</feature>
<keyword evidence="3" id="KW-1185">Reference proteome</keyword>
<feature type="transmembrane region" description="Helical" evidence="1">
    <location>
        <begin position="57"/>
        <end position="76"/>
    </location>
</feature>
<feature type="transmembrane region" description="Helical" evidence="1">
    <location>
        <begin position="220"/>
        <end position="243"/>
    </location>
</feature>
<dbReference type="EMBL" id="KQ085956">
    <property type="protein sequence ID" value="KLO13649.1"/>
    <property type="molecule type" value="Genomic_DNA"/>
</dbReference>
<reference evidence="2 3" key="1">
    <citation type="submission" date="2015-04" db="EMBL/GenBank/DDBJ databases">
        <title>Complete genome sequence of Schizopora paradoxa KUC8140, a cosmopolitan wood degrader in East Asia.</title>
        <authorList>
            <consortium name="DOE Joint Genome Institute"/>
            <person name="Min B."/>
            <person name="Park H."/>
            <person name="Jang Y."/>
            <person name="Kim J.-J."/>
            <person name="Kim K.H."/>
            <person name="Pangilinan J."/>
            <person name="Lipzen A."/>
            <person name="Riley R."/>
            <person name="Grigoriev I.V."/>
            <person name="Spatafora J.W."/>
            <person name="Choi I.-G."/>
        </authorList>
    </citation>
    <scope>NUCLEOTIDE SEQUENCE [LARGE SCALE GENOMIC DNA]</scope>
    <source>
        <strain evidence="2 3">KUC8140</strain>
    </source>
</reference>
<evidence type="ECO:0008006" key="4">
    <source>
        <dbReference type="Google" id="ProtNLM"/>
    </source>
</evidence>
<keyword evidence="1" id="KW-0472">Membrane</keyword>
<name>A0A0H2RP67_9AGAM</name>
<feature type="transmembrane region" description="Helical" evidence="1">
    <location>
        <begin position="178"/>
        <end position="200"/>
    </location>
</feature>
<accession>A0A0H2RP67</accession>
<proteinExistence type="predicted"/>
<dbReference type="AlphaFoldDB" id="A0A0H2RP67"/>
<feature type="transmembrane region" description="Helical" evidence="1">
    <location>
        <begin position="24"/>
        <end position="45"/>
    </location>
</feature>
<dbReference type="Proteomes" id="UP000053477">
    <property type="component" value="Unassembled WGS sequence"/>
</dbReference>
<feature type="transmembrane region" description="Helical" evidence="1">
    <location>
        <begin position="255"/>
        <end position="272"/>
    </location>
</feature>
<feature type="transmembrane region" description="Helical" evidence="1">
    <location>
        <begin position="136"/>
        <end position="158"/>
    </location>
</feature>
<organism evidence="2 3">
    <name type="scientific">Schizopora paradoxa</name>
    <dbReference type="NCBI Taxonomy" id="27342"/>
    <lineage>
        <taxon>Eukaryota</taxon>
        <taxon>Fungi</taxon>
        <taxon>Dikarya</taxon>
        <taxon>Basidiomycota</taxon>
        <taxon>Agaricomycotina</taxon>
        <taxon>Agaricomycetes</taxon>
        <taxon>Hymenochaetales</taxon>
        <taxon>Schizoporaceae</taxon>
        <taxon>Schizopora</taxon>
    </lineage>
</organism>
<keyword evidence="1" id="KW-1133">Transmembrane helix</keyword>
<protein>
    <recommendedName>
        <fullName evidence="4">Fungal pheromone STE3G-protein-coupled receptor</fullName>
    </recommendedName>
</protein>
<dbReference type="OrthoDB" id="2905268at2759"/>
<dbReference type="InParanoid" id="A0A0H2RP67"/>
<evidence type="ECO:0000313" key="3">
    <source>
        <dbReference type="Proteomes" id="UP000053477"/>
    </source>
</evidence>
<evidence type="ECO:0000256" key="1">
    <source>
        <dbReference type="SAM" id="Phobius"/>
    </source>
</evidence>
<sequence>MSFAPPGESISDIRTEQSLLDGTVIAGAAYGIHLTLFVQCFQLLCQRRRDRQRNWGLLLYICIIFSLGTVGFGGQIKFNEMTFIQDRDFPGGPLGFNFGEYNAPANLMTTAAFVILNWFADGLLIYRLYMIWNNNLYVAALPILTLLGSFTVSVLLLFQLTQPGASLWTRVAISFGIPYWSISISLNVIVTLLIVARLLYMRRVTRIALTPEHASTYTSIVAILIESAALYSTVGLIFVISYARNSMVQNVLLPVLGHIQAVSPLLIILRVARGVAWDRRTIRATAHYCEMIASIHGEISRNAFPGNIAAKLLGS</sequence>
<gene>
    <name evidence="2" type="ORF">SCHPADRAFT_915187</name>
</gene>